<dbReference type="OrthoDB" id="3216149at2"/>
<evidence type="ECO:0000313" key="2">
    <source>
        <dbReference type="Proteomes" id="UP000198741"/>
    </source>
</evidence>
<dbReference type="InterPro" id="IPR043758">
    <property type="entry name" value="DUF5703"/>
</dbReference>
<dbReference type="AlphaFoldDB" id="A0A1H0S265"/>
<dbReference type="STRING" id="1090615.SAMN04515671_3867"/>
<evidence type="ECO:0008006" key="3">
    <source>
        <dbReference type="Google" id="ProtNLM"/>
    </source>
</evidence>
<dbReference type="RefSeq" id="WP_157695538.1">
    <property type="nucleotide sequence ID" value="NZ_LT629710.1"/>
</dbReference>
<dbReference type="Pfam" id="PF18963">
    <property type="entry name" value="DUF5703"/>
    <property type="match status" value="1"/>
</dbReference>
<accession>A0A1H0S265</accession>
<organism evidence="1 2">
    <name type="scientific">Nakamurella panacisegetis</name>
    <dbReference type="NCBI Taxonomy" id="1090615"/>
    <lineage>
        <taxon>Bacteria</taxon>
        <taxon>Bacillati</taxon>
        <taxon>Actinomycetota</taxon>
        <taxon>Actinomycetes</taxon>
        <taxon>Nakamurellales</taxon>
        <taxon>Nakamurellaceae</taxon>
        <taxon>Nakamurella</taxon>
    </lineage>
</organism>
<reference evidence="1 2" key="1">
    <citation type="submission" date="2016-10" db="EMBL/GenBank/DDBJ databases">
        <authorList>
            <person name="de Groot N.N."/>
        </authorList>
    </citation>
    <scope>NUCLEOTIDE SEQUENCE [LARGE SCALE GENOMIC DNA]</scope>
    <source>
        <strain evidence="2">P4-7,KCTC 19426,CECT 7604</strain>
    </source>
</reference>
<protein>
    <recommendedName>
        <fullName evidence="3">Dihydroorotate dehydrogenase</fullName>
    </recommendedName>
</protein>
<dbReference type="Proteomes" id="UP000198741">
    <property type="component" value="Chromosome I"/>
</dbReference>
<sequence>MDLEAGRRPSRPRWSYYPTPAQANAEFEYQGLRIDATTSRSAAATMLSIRAEFAGWELDRVLRFEDGSRRVWMRRRRSPGMLPDLTP</sequence>
<evidence type="ECO:0000313" key="1">
    <source>
        <dbReference type="EMBL" id="SDP35800.1"/>
    </source>
</evidence>
<proteinExistence type="predicted"/>
<keyword evidence="2" id="KW-1185">Reference proteome</keyword>
<name>A0A1H0S265_9ACTN</name>
<gene>
    <name evidence="1" type="ORF">SAMN04515671_3867</name>
</gene>
<dbReference type="EMBL" id="LT629710">
    <property type="protein sequence ID" value="SDP35800.1"/>
    <property type="molecule type" value="Genomic_DNA"/>
</dbReference>